<accession>A0ABT3P1Q2</accession>
<reference evidence="1 2" key="1">
    <citation type="submission" date="2022-10" db="EMBL/GenBank/DDBJ databases">
        <title>Roseococcus glaciei nov., sp. nov., isolated from glacier.</title>
        <authorList>
            <person name="Liu Q."/>
            <person name="Xin Y.-H."/>
        </authorList>
    </citation>
    <scope>NUCLEOTIDE SEQUENCE [LARGE SCALE GENOMIC DNA]</scope>
    <source>
        <strain evidence="1 2">MDT2-1-1</strain>
    </source>
</reference>
<proteinExistence type="predicted"/>
<evidence type="ECO:0000313" key="2">
    <source>
        <dbReference type="Proteomes" id="UP001526430"/>
    </source>
</evidence>
<dbReference type="Pfam" id="PF25948">
    <property type="entry name" value="DUF7986"/>
    <property type="match status" value="1"/>
</dbReference>
<protein>
    <submittedName>
        <fullName evidence="1">Uncharacterized protein</fullName>
    </submittedName>
</protein>
<name>A0ABT3P1Q2_9PROT</name>
<dbReference type="RefSeq" id="WP_301592537.1">
    <property type="nucleotide sequence ID" value="NZ_JAPFQI010000034.1"/>
</dbReference>
<sequence>MTAEERAAARGRLLTAASRRIPRASAASQARALGLWRGNEVVFRNEAQFQLVLDLGVFNPVGEHGSALERETRLPHEDPAEAEVLAALQGARFALFRVEGRHPEGGVAATDVASGEALRIEDTSLEKEMCFGVGFAGRLMTVGGAQMTCGALAPISDEVVEALLGKPTRILPPPTEALPALSPVAEEDAAALRAMAAQPDFAVRVWRAVLDHNLLGPRPH</sequence>
<dbReference type="InterPro" id="IPR058292">
    <property type="entry name" value="DUF7986"/>
</dbReference>
<keyword evidence="2" id="KW-1185">Reference proteome</keyword>
<comment type="caution">
    <text evidence="1">The sequence shown here is derived from an EMBL/GenBank/DDBJ whole genome shotgun (WGS) entry which is preliminary data.</text>
</comment>
<gene>
    <name evidence="1" type="ORF">OF850_22420</name>
</gene>
<dbReference type="EMBL" id="JAPFQI010000034">
    <property type="protein sequence ID" value="MCW8088340.1"/>
    <property type="molecule type" value="Genomic_DNA"/>
</dbReference>
<evidence type="ECO:0000313" key="1">
    <source>
        <dbReference type="EMBL" id="MCW8088340.1"/>
    </source>
</evidence>
<dbReference type="Proteomes" id="UP001526430">
    <property type="component" value="Unassembled WGS sequence"/>
</dbReference>
<organism evidence="1 2">
    <name type="scientific">Sabulicella glaciei</name>
    <dbReference type="NCBI Taxonomy" id="2984948"/>
    <lineage>
        <taxon>Bacteria</taxon>
        <taxon>Pseudomonadati</taxon>
        <taxon>Pseudomonadota</taxon>
        <taxon>Alphaproteobacteria</taxon>
        <taxon>Acetobacterales</taxon>
        <taxon>Acetobacteraceae</taxon>
        <taxon>Sabulicella</taxon>
    </lineage>
</organism>